<evidence type="ECO:0000256" key="1">
    <source>
        <dbReference type="ARBA" id="ARBA00022679"/>
    </source>
</evidence>
<sequence>MVVLIFCVIQHGNRIITLSKKMLKASVIISMYKDVEALNSILYALSKQSISEFEVIIAEDGDDPQVAEFLNSVPYSNLQLVHITQDDLGWRKMTAVNKAVAKAKSDYVIFLDGDCIPHFKHIEIHLEQRSKGSVLIGRRVFLGERYSKLVRQEPKNIGPLQNPLIYLSKIVSLHKDKIRNYEVGFINPLLHMIYKKKYLNLVGCNFSCFATDFKLVNGYNEELPGVGAEDDDLSHRMIAIGLEMRNIKFLSPVYHLDHPTRRSLADVNKKITKENMDKGIYYCKKGIDQYL</sequence>
<dbReference type="Pfam" id="PF00535">
    <property type="entry name" value="Glycos_transf_2"/>
    <property type="match status" value="1"/>
</dbReference>
<evidence type="ECO:0000313" key="4">
    <source>
        <dbReference type="EMBL" id="MBF4271819.1"/>
    </source>
</evidence>
<dbReference type="InterPro" id="IPR027791">
    <property type="entry name" value="Galactosyl_T_C"/>
</dbReference>
<feature type="domain" description="Glycosyltransferase 2-like" evidence="2">
    <location>
        <begin position="26"/>
        <end position="153"/>
    </location>
</feature>
<dbReference type="KEGG" id="vau:VANGNB10_cI2538c"/>
<dbReference type="InterPro" id="IPR029044">
    <property type="entry name" value="Nucleotide-diphossugar_trans"/>
</dbReference>
<dbReference type="Proteomes" id="UP000722957">
    <property type="component" value="Unassembled WGS sequence"/>
</dbReference>
<dbReference type="PANTHER" id="PTHR43685">
    <property type="entry name" value="GLYCOSYLTRANSFERASE"/>
    <property type="match status" value="1"/>
</dbReference>
<dbReference type="Gene3D" id="3.90.550.10">
    <property type="entry name" value="Spore Coat Polysaccharide Biosynthesis Protein SpsA, Chain A"/>
    <property type="match status" value="1"/>
</dbReference>
<dbReference type="EMBL" id="RDOM01000013">
    <property type="protein sequence ID" value="MBF4271819.1"/>
    <property type="molecule type" value="Genomic_DNA"/>
</dbReference>
<comment type="caution">
    <text evidence="4">The sequence shown here is derived from an EMBL/GenBank/DDBJ whole genome shotgun (WGS) entry which is preliminary data.</text>
</comment>
<evidence type="ECO:0000259" key="3">
    <source>
        <dbReference type="Pfam" id="PF02709"/>
    </source>
</evidence>
<dbReference type="PANTHER" id="PTHR43685:SF3">
    <property type="entry name" value="SLR2126 PROTEIN"/>
    <property type="match status" value="1"/>
</dbReference>
<reference evidence="4 5" key="1">
    <citation type="journal article" date="2021" name="PeerJ">
        <title>Analysis of 44 Vibrio anguillarum genomes reveals high genetic diversity.</title>
        <authorList>
            <person name="Hansen M.J."/>
            <person name="Dalsgaard I."/>
        </authorList>
    </citation>
    <scope>NUCLEOTIDE SEQUENCE [LARGE SCALE GENOMIC DNA]</scope>
    <source>
        <strain evidence="4 5">17-16730-2A</strain>
    </source>
</reference>
<evidence type="ECO:0000313" key="5">
    <source>
        <dbReference type="Proteomes" id="UP000722957"/>
    </source>
</evidence>
<feature type="domain" description="Galactosyltransferase C-terminal" evidence="3">
    <location>
        <begin position="193"/>
        <end position="258"/>
    </location>
</feature>
<evidence type="ECO:0000259" key="2">
    <source>
        <dbReference type="Pfam" id="PF00535"/>
    </source>
</evidence>
<accession>A0AAW4AGK4</accession>
<dbReference type="InterPro" id="IPR001173">
    <property type="entry name" value="Glyco_trans_2-like"/>
</dbReference>
<keyword evidence="1" id="KW-0808">Transferase</keyword>
<organism evidence="4 5">
    <name type="scientific">Vibrio anguillarum</name>
    <name type="common">Listonella anguillarum</name>
    <dbReference type="NCBI Taxonomy" id="55601"/>
    <lineage>
        <taxon>Bacteria</taxon>
        <taxon>Pseudomonadati</taxon>
        <taxon>Pseudomonadota</taxon>
        <taxon>Gammaproteobacteria</taxon>
        <taxon>Vibrionales</taxon>
        <taxon>Vibrionaceae</taxon>
        <taxon>Vibrio</taxon>
    </lineage>
</organism>
<name>A0AAW4AGK4_VIBAN</name>
<dbReference type="InterPro" id="IPR050834">
    <property type="entry name" value="Glycosyltransf_2"/>
</dbReference>
<proteinExistence type="predicted"/>
<dbReference type="AlphaFoldDB" id="A0AAW4AGK4"/>
<dbReference type="Pfam" id="PF02709">
    <property type="entry name" value="Glyco_transf_7C"/>
    <property type="match status" value="1"/>
</dbReference>
<dbReference type="GO" id="GO:0016740">
    <property type="term" value="F:transferase activity"/>
    <property type="evidence" value="ECO:0007669"/>
    <property type="project" value="UniProtKB-KW"/>
</dbReference>
<dbReference type="SUPFAM" id="SSF53448">
    <property type="entry name" value="Nucleotide-diphospho-sugar transferases"/>
    <property type="match status" value="1"/>
</dbReference>
<gene>
    <name evidence="4" type="ORF">EAY07_07115</name>
</gene>
<protein>
    <submittedName>
        <fullName evidence="4">Glycosyltransferase</fullName>
    </submittedName>
</protein>